<gene>
    <name evidence="2" type="ORF">DCAR_001095</name>
    <name evidence="3" type="ORF">DCAR_0101126</name>
</gene>
<dbReference type="AlphaFoldDB" id="A0A166G5N5"/>
<evidence type="ECO:0000256" key="1">
    <source>
        <dbReference type="SAM" id="MobiDB-lite"/>
    </source>
</evidence>
<name>A0A166G5N5_DAUCS</name>
<feature type="region of interest" description="Disordered" evidence="1">
    <location>
        <begin position="69"/>
        <end position="104"/>
    </location>
</feature>
<keyword evidence="4" id="KW-1185">Reference proteome</keyword>
<feature type="compositionally biased region" description="Basic and acidic residues" evidence="1">
    <location>
        <begin position="79"/>
        <end position="88"/>
    </location>
</feature>
<protein>
    <submittedName>
        <fullName evidence="2">Uncharacterized protein</fullName>
    </submittedName>
</protein>
<evidence type="ECO:0000313" key="2">
    <source>
        <dbReference type="EMBL" id="KZN08565.1"/>
    </source>
</evidence>
<reference evidence="2" key="1">
    <citation type="journal article" date="2016" name="Nat. Genet.">
        <title>A high-quality carrot genome assembly provides new insights into carotenoid accumulation and asterid genome evolution.</title>
        <authorList>
            <person name="Iorizzo M."/>
            <person name="Ellison S."/>
            <person name="Senalik D."/>
            <person name="Zeng P."/>
            <person name="Satapoomin P."/>
            <person name="Huang J."/>
            <person name="Bowman M."/>
            <person name="Iovene M."/>
            <person name="Sanseverino W."/>
            <person name="Cavagnaro P."/>
            <person name="Yildiz M."/>
            <person name="Macko-Podgorni A."/>
            <person name="Moranska E."/>
            <person name="Grzebelus E."/>
            <person name="Grzebelus D."/>
            <person name="Ashrafi H."/>
            <person name="Zheng Z."/>
            <person name="Cheng S."/>
            <person name="Spooner D."/>
            <person name="Van Deynze A."/>
            <person name="Simon P."/>
        </authorList>
    </citation>
    <scope>NUCLEOTIDE SEQUENCE [LARGE SCALE GENOMIC DNA]</scope>
    <source>
        <tissue evidence="2">Leaf</tissue>
    </source>
</reference>
<evidence type="ECO:0000313" key="3">
    <source>
        <dbReference type="EMBL" id="WOG81967.1"/>
    </source>
</evidence>
<dbReference type="EMBL" id="CP093343">
    <property type="protein sequence ID" value="WOG81967.1"/>
    <property type="molecule type" value="Genomic_DNA"/>
</dbReference>
<proteinExistence type="predicted"/>
<dbReference type="Proteomes" id="UP000077755">
    <property type="component" value="Chromosome 1"/>
</dbReference>
<accession>A0A166G5N5</accession>
<reference evidence="3" key="2">
    <citation type="submission" date="2022-03" db="EMBL/GenBank/DDBJ databases">
        <title>Draft title - Genomic analysis of global carrot germplasm unveils the trajectory of domestication and the origin of high carotenoid orange carrot.</title>
        <authorList>
            <person name="Iorizzo M."/>
            <person name="Ellison S."/>
            <person name="Senalik D."/>
            <person name="Macko-Podgorni A."/>
            <person name="Grzebelus D."/>
            <person name="Bostan H."/>
            <person name="Rolling W."/>
            <person name="Curaba J."/>
            <person name="Simon P."/>
        </authorList>
    </citation>
    <scope>NUCLEOTIDE SEQUENCE</scope>
    <source>
        <tissue evidence="3">Leaf</tissue>
    </source>
</reference>
<dbReference type="EMBL" id="LNRQ01000001">
    <property type="protein sequence ID" value="KZN08565.1"/>
    <property type="molecule type" value="Genomic_DNA"/>
</dbReference>
<sequence>MLLAAVCSPLFRIVPLDIIVSLSSHLVVLEMTIREEKSGDKVVPHVESFESEDSSLVADVIVQNPDISRNKGCGSRIKSSRELSQEDRKKKKVQQLWPSCTPQC</sequence>
<dbReference type="Gramene" id="KZN08565">
    <property type="protein sequence ID" value="KZN08565"/>
    <property type="gene ID" value="DCAR_001095"/>
</dbReference>
<organism evidence="2">
    <name type="scientific">Daucus carota subsp. sativus</name>
    <name type="common">Carrot</name>
    <dbReference type="NCBI Taxonomy" id="79200"/>
    <lineage>
        <taxon>Eukaryota</taxon>
        <taxon>Viridiplantae</taxon>
        <taxon>Streptophyta</taxon>
        <taxon>Embryophyta</taxon>
        <taxon>Tracheophyta</taxon>
        <taxon>Spermatophyta</taxon>
        <taxon>Magnoliopsida</taxon>
        <taxon>eudicotyledons</taxon>
        <taxon>Gunneridae</taxon>
        <taxon>Pentapetalae</taxon>
        <taxon>asterids</taxon>
        <taxon>campanulids</taxon>
        <taxon>Apiales</taxon>
        <taxon>Apiaceae</taxon>
        <taxon>Apioideae</taxon>
        <taxon>Scandiceae</taxon>
        <taxon>Daucinae</taxon>
        <taxon>Daucus</taxon>
        <taxon>Daucus sect. Daucus</taxon>
    </lineage>
</organism>
<evidence type="ECO:0000313" key="4">
    <source>
        <dbReference type="Proteomes" id="UP000077755"/>
    </source>
</evidence>